<organism evidence="1 2">
    <name type="scientific">Betabaculovirus altermyunipunctae</name>
    <dbReference type="NCBI Taxonomy" id="3051996"/>
    <lineage>
        <taxon>Viruses</taxon>
        <taxon>Viruses incertae sedis</taxon>
        <taxon>Naldaviricetes</taxon>
        <taxon>Lefavirales</taxon>
        <taxon>Baculoviridae</taxon>
        <taxon>Betabaculovirus</taxon>
    </lineage>
</organism>
<evidence type="ECO:0000313" key="1">
    <source>
        <dbReference type="EMBL" id="AQQ80313.1"/>
    </source>
</evidence>
<dbReference type="KEGG" id="vg:39105877"/>
<protein>
    <submittedName>
        <fullName evidence="1">ORF46</fullName>
    </submittedName>
</protein>
<name>A0A1S5YDX5_9BBAC</name>
<reference evidence="1 2" key="1">
    <citation type="journal article" date="2017" name="PLoS ONE">
        <title>The Complete Genome Sequence of a Second Distinct Betabaculovirus from the True Armyworm, Mythimna unipuncta.</title>
        <authorList>
            <person name="Harrison R.L."/>
            <person name="Rowley D.L."/>
            <person name="Mowery J."/>
            <person name="Bauchan G.R."/>
            <person name="Theilmann D.A."/>
            <person name="Rohrmann G.F."/>
            <person name="Erlandson M.A."/>
        </authorList>
    </citation>
    <scope>NUCLEOTIDE SEQUENCE [LARGE SCALE GENOMIC DNA]</scope>
    <source>
        <strain evidence="1">MyunGV#8</strain>
    </source>
</reference>
<evidence type="ECO:0000313" key="2">
    <source>
        <dbReference type="Proteomes" id="UP000203651"/>
    </source>
</evidence>
<dbReference type="Proteomes" id="UP000203651">
    <property type="component" value="Segment"/>
</dbReference>
<dbReference type="EMBL" id="KX855660">
    <property type="protein sequence ID" value="AQQ80313.1"/>
    <property type="molecule type" value="Genomic_DNA"/>
</dbReference>
<sequence>MKTVDVKEFTKQLIADRCSSLIENENMLPDNVLAMIKKAHTEYKETPNDTNFKNIKELISQTKYVEESVEYKDFNRRIVLIAFKLIMNKSKDVFPNYKSFLEIASKRLDKINPDMKSSPKAMLQHYHQCMEEMEHPKPDDHYMVSFAKEIVTKIFYDAVADMTNVSGSTVNLEPVVLNKDVKRDLKRKLVQINSTELLPPKKRVRFHNEVIDLVPAPPPPPPTRPDYYTVEPIFLFA</sequence>
<dbReference type="InterPro" id="IPR008534">
    <property type="entry name" value="DUF816"/>
</dbReference>
<keyword evidence="2" id="KW-1185">Reference proteome</keyword>
<accession>A0A1S5YDX5</accession>
<dbReference type="GeneID" id="39105877"/>
<proteinExistence type="predicted"/>
<dbReference type="Pfam" id="PF05674">
    <property type="entry name" value="DUF816"/>
    <property type="match status" value="1"/>
</dbReference>
<dbReference type="RefSeq" id="YP_009345764.1">
    <property type="nucleotide sequence ID" value="NC_033780.2"/>
</dbReference>